<dbReference type="PRINTS" id="PR01078">
    <property type="entry name" value="AMINACHANNEL"/>
</dbReference>
<dbReference type="AlphaFoldDB" id="A0A814LCL0"/>
<evidence type="ECO:0000256" key="4">
    <source>
        <dbReference type="ARBA" id="ARBA00022692"/>
    </source>
</evidence>
<evidence type="ECO:0000256" key="3">
    <source>
        <dbReference type="ARBA" id="ARBA00022461"/>
    </source>
</evidence>
<keyword evidence="4 11" id="KW-0812">Transmembrane</keyword>
<keyword evidence="9 11" id="KW-0739">Sodium transport</keyword>
<dbReference type="Gene3D" id="1.10.287.820">
    <property type="entry name" value="Acid-sensing ion channel domain"/>
    <property type="match status" value="1"/>
</dbReference>
<keyword evidence="14" id="KW-1185">Reference proteome</keyword>
<evidence type="ECO:0000256" key="5">
    <source>
        <dbReference type="ARBA" id="ARBA00022989"/>
    </source>
</evidence>
<evidence type="ECO:0000256" key="10">
    <source>
        <dbReference type="ARBA" id="ARBA00023303"/>
    </source>
</evidence>
<dbReference type="OrthoDB" id="6021021at2759"/>
<evidence type="ECO:0000256" key="2">
    <source>
        <dbReference type="ARBA" id="ARBA00022448"/>
    </source>
</evidence>
<dbReference type="Pfam" id="PF00858">
    <property type="entry name" value="ASC"/>
    <property type="match status" value="2"/>
</dbReference>
<comment type="caution">
    <text evidence="13">The sequence shown here is derived from an EMBL/GenBank/DDBJ whole genome shotgun (WGS) entry which is preliminary data.</text>
</comment>
<keyword evidence="10 11" id="KW-0407">Ion channel</keyword>
<keyword evidence="7 11" id="KW-0406">Ion transport</keyword>
<protein>
    <submittedName>
        <fullName evidence="13">Uncharacterized protein</fullName>
    </submittedName>
</protein>
<evidence type="ECO:0000256" key="11">
    <source>
        <dbReference type="RuleBase" id="RU000679"/>
    </source>
</evidence>
<evidence type="ECO:0000256" key="1">
    <source>
        <dbReference type="ARBA" id="ARBA00004141"/>
    </source>
</evidence>
<feature type="transmembrane region" description="Helical" evidence="12">
    <location>
        <begin position="44"/>
        <end position="64"/>
    </location>
</feature>
<accession>A0A814LCL0</accession>
<keyword evidence="8 12" id="KW-0472">Membrane</keyword>
<dbReference type="GO" id="GO:0015280">
    <property type="term" value="F:ligand-gated sodium channel activity"/>
    <property type="evidence" value="ECO:0007669"/>
    <property type="project" value="TreeGrafter"/>
</dbReference>
<name>A0A814LCL0_9BILA</name>
<dbReference type="Gene3D" id="1.10.287.770">
    <property type="entry name" value="YojJ-like"/>
    <property type="match status" value="1"/>
</dbReference>
<proteinExistence type="inferred from homology"/>
<evidence type="ECO:0000256" key="12">
    <source>
        <dbReference type="SAM" id="Phobius"/>
    </source>
</evidence>
<dbReference type="InterPro" id="IPR001873">
    <property type="entry name" value="ENaC"/>
</dbReference>
<gene>
    <name evidence="13" type="ORF">OXX778_LOCUS19348</name>
</gene>
<dbReference type="GO" id="GO:0005886">
    <property type="term" value="C:plasma membrane"/>
    <property type="evidence" value="ECO:0007669"/>
    <property type="project" value="TreeGrafter"/>
</dbReference>
<dbReference type="EMBL" id="CAJNOC010005802">
    <property type="protein sequence ID" value="CAF1062449.1"/>
    <property type="molecule type" value="Genomic_DNA"/>
</dbReference>
<dbReference type="PANTHER" id="PTHR11690:SF244">
    <property type="entry name" value="DEGENERIN LIKE"/>
    <property type="match status" value="1"/>
</dbReference>
<evidence type="ECO:0000256" key="8">
    <source>
        <dbReference type="ARBA" id="ARBA00023136"/>
    </source>
</evidence>
<keyword evidence="6" id="KW-0915">Sodium</keyword>
<evidence type="ECO:0000256" key="7">
    <source>
        <dbReference type="ARBA" id="ARBA00023065"/>
    </source>
</evidence>
<comment type="subcellular location">
    <subcellularLocation>
        <location evidence="1">Membrane</location>
        <topology evidence="1">Multi-pass membrane protein</topology>
    </subcellularLocation>
</comment>
<comment type="similarity">
    <text evidence="11">Belongs to the amiloride-sensitive sodium channel (TC 1.A.6) family.</text>
</comment>
<reference evidence="13" key="1">
    <citation type="submission" date="2021-02" db="EMBL/GenBank/DDBJ databases">
        <authorList>
            <person name="Nowell W R."/>
        </authorList>
    </citation>
    <scope>NUCLEOTIDE SEQUENCE</scope>
    <source>
        <strain evidence="13">Ploen Becks lab</strain>
    </source>
</reference>
<keyword evidence="3 11" id="KW-0894">Sodium channel</keyword>
<keyword evidence="2 11" id="KW-0813">Transport</keyword>
<evidence type="ECO:0000256" key="6">
    <source>
        <dbReference type="ARBA" id="ARBA00023053"/>
    </source>
</evidence>
<evidence type="ECO:0000313" key="13">
    <source>
        <dbReference type="EMBL" id="CAF1062449.1"/>
    </source>
</evidence>
<evidence type="ECO:0000256" key="9">
    <source>
        <dbReference type="ARBA" id="ARBA00023201"/>
    </source>
</evidence>
<feature type="transmembrane region" description="Helical" evidence="12">
    <location>
        <begin position="411"/>
        <end position="438"/>
    </location>
</feature>
<dbReference type="PANTHER" id="PTHR11690">
    <property type="entry name" value="AMILORIDE-SENSITIVE SODIUM CHANNEL-RELATED"/>
    <property type="match status" value="1"/>
</dbReference>
<organism evidence="13 14">
    <name type="scientific">Brachionus calyciflorus</name>
    <dbReference type="NCBI Taxonomy" id="104777"/>
    <lineage>
        <taxon>Eukaryota</taxon>
        <taxon>Metazoa</taxon>
        <taxon>Spiralia</taxon>
        <taxon>Gnathifera</taxon>
        <taxon>Rotifera</taxon>
        <taxon>Eurotatoria</taxon>
        <taxon>Monogononta</taxon>
        <taxon>Pseudotrocha</taxon>
        <taxon>Ploima</taxon>
        <taxon>Brachionidae</taxon>
        <taxon>Brachionus</taxon>
    </lineage>
</organism>
<evidence type="ECO:0000313" key="14">
    <source>
        <dbReference type="Proteomes" id="UP000663879"/>
    </source>
</evidence>
<keyword evidence="5 12" id="KW-1133">Transmembrane helix</keyword>
<dbReference type="Proteomes" id="UP000663879">
    <property type="component" value="Unassembled WGS sequence"/>
</dbReference>
<sequence>MHTETNKKILRHKLKDSFHDWILDSTSHGFPKIFKSNRTVLKVLWVKGLCVSLGFCAFLVYRAITDYVSFEVTTSIRQIDKIPIQFPAISICNSETFVTKKAIEFANTILSYNNITDMFNSSFFSENFKQKYQTAFNIIIVNYYLRLNALNYDRTKEERRSFGFELKDFMLSCFVGSQSCTFRRFHLQQIDSFSQSRSFHLTFYNPNTTVNSFTGINILPKHLTNVIIKEKRIKKMPYPYSECVNDHSDFKKSEIYQATLNISSYYSSDLCYGVCYQEFLISKCNCSDPNRPFFKKVDICLSLEKLACEFKYYIEFYSQKDVKKSCSDHCPLECEKTYYDYSHSLSEYPTDIQVRKLSKMIEENKWVNYTEADIRNNAASVYIFYDRLGYELILELEKVGIVDLISNIGGILGLFIGISILSFAELIEIFIEILFVLFENHKKKTKVEKIGQ</sequence>